<evidence type="ECO:0000313" key="1">
    <source>
        <dbReference type="EMBL" id="SVC45937.1"/>
    </source>
</evidence>
<feature type="non-terminal residue" evidence="1">
    <location>
        <position position="1"/>
    </location>
</feature>
<gene>
    <name evidence="1" type="ORF">METZ01_LOCUS298791</name>
</gene>
<sequence length="139" mass="16293">VKHLLIILSFLLLSSCAKNEDDKEDIKSDLYGTWFSSCNNYKKTSFNYDLDLQKVIRTLYGYSDIECVYNDNESSVIYNDVSWNKQTVKDINSNYLNAYKLLTHYQGTDVIWYAAVIKKKTYKHGYDNNSNVIFETYSK</sequence>
<proteinExistence type="predicted"/>
<organism evidence="1">
    <name type="scientific">marine metagenome</name>
    <dbReference type="NCBI Taxonomy" id="408172"/>
    <lineage>
        <taxon>unclassified sequences</taxon>
        <taxon>metagenomes</taxon>
        <taxon>ecological metagenomes</taxon>
    </lineage>
</organism>
<reference evidence="1" key="1">
    <citation type="submission" date="2018-05" db="EMBL/GenBank/DDBJ databases">
        <authorList>
            <person name="Lanie J.A."/>
            <person name="Ng W.-L."/>
            <person name="Kazmierczak K.M."/>
            <person name="Andrzejewski T.M."/>
            <person name="Davidsen T.M."/>
            <person name="Wayne K.J."/>
            <person name="Tettelin H."/>
            <person name="Glass J.I."/>
            <person name="Rusch D."/>
            <person name="Podicherti R."/>
            <person name="Tsui H.-C.T."/>
            <person name="Winkler M.E."/>
        </authorList>
    </citation>
    <scope>NUCLEOTIDE SEQUENCE</scope>
</reference>
<name>A0A382MDX9_9ZZZZ</name>
<dbReference type="EMBL" id="UINC01092394">
    <property type="protein sequence ID" value="SVC45937.1"/>
    <property type="molecule type" value="Genomic_DNA"/>
</dbReference>
<accession>A0A382MDX9</accession>
<protein>
    <submittedName>
        <fullName evidence="1">Uncharacterized protein</fullName>
    </submittedName>
</protein>
<dbReference type="AlphaFoldDB" id="A0A382MDX9"/>